<dbReference type="PROSITE" id="PS50026">
    <property type="entry name" value="EGF_3"/>
    <property type="match status" value="1"/>
</dbReference>
<keyword evidence="1" id="KW-1015">Disulfide bond</keyword>
<feature type="disulfide bond" evidence="1">
    <location>
        <begin position="313"/>
        <end position="323"/>
    </location>
</feature>
<proteinExistence type="predicted"/>
<evidence type="ECO:0000313" key="6">
    <source>
        <dbReference type="RefSeq" id="XP_055866681.1"/>
    </source>
</evidence>
<keyword evidence="5" id="KW-1185">Reference proteome</keyword>
<dbReference type="RefSeq" id="XP_055866681.1">
    <property type="nucleotide sequence ID" value="XM_056010706.1"/>
</dbReference>
<dbReference type="Proteomes" id="UP001165740">
    <property type="component" value="Chromosome 14"/>
</dbReference>
<feature type="disulfide bond" evidence="1">
    <location>
        <begin position="333"/>
        <end position="342"/>
    </location>
</feature>
<dbReference type="PANTHER" id="PTHR24046:SF5">
    <property type="entry name" value="EGF-LIKE DOMAIN-CONTAINING PROTEIN"/>
    <property type="match status" value="1"/>
</dbReference>
<name>A0A9W2YVD5_BIOGL</name>
<keyword evidence="2" id="KW-1133">Transmembrane helix</keyword>
<dbReference type="InterPro" id="IPR011641">
    <property type="entry name" value="Tyr-kin_ephrin_A/B_rcpt-like"/>
</dbReference>
<accession>A0A9W2YVD5</accession>
<dbReference type="OrthoDB" id="27819at2759"/>
<feature type="signal peptide" evidence="3">
    <location>
        <begin position="1"/>
        <end position="18"/>
    </location>
</feature>
<sequence>MDGTVVFVLIIMITFLKEEWCRIKVSAVYNCSFVENYYANGKAADNPGTLKECQDQCISFSWCLAFKYFSSNCKLLSAIEPSTYKWLTPIQEKRCEDVCAVGQEYKDYNCSDCDIGFYKDTNGNTNCTKCPINKITLGKGSTSDSNCTITFCGPGFFTSDNITCYKCYKGTYKETTGNNRCTQCPKHKTTLTEGSNSRESCNSTFCDRGTSTTDNITCVDCANGTYKSSPGNQPCTPCPGNKTTFNFGSTDQRNCSITHCDKGFFQSENGLCSVCPNGTYKNFTGNQPCSKCPMNKTTLNVGSTDISNCSLDCATICGKNDPCRDTGTSTCVCKSGYYGPECSKRCSPGCLNTSCSKNNGSCPCKEGYYGAKCLKTGYLDRNNRWSDHYVQKNCSEQICPCSLGWFGQSCQYRDLGVEAIMDNQVLNDNNDSTCGKQNNVTVDWLEEIHAITWIRLVFTSNDNITELEANYFEDHSSEPSFTCGHHSLKIHKTGNTAIDLHCVNSFFIRLLKVSWNSDSPLCSVYVSGERNVALGSRRAKWILNERRAITINTLTDGDYANNGCLKMNSSVTLEITLWNSIYSSEIRLFTDFTKNNGTGFFRIEIFDEYSDTEYKISSSGQDLYVQRAFFMNIFIFNFVKIRVLYGTLHLCEVEIFGDCHYPRYGFSCLEVCYLTCLDQICTFEGECYLCIPGRTGVFCENRTVHSSDDILETARVATVTRSTHHSVEANQNQKSHPMIIVMSFFTFLCLIILFYFVYKNYTEKKEPM</sequence>
<evidence type="ECO:0000256" key="2">
    <source>
        <dbReference type="SAM" id="Phobius"/>
    </source>
</evidence>
<dbReference type="SMART" id="SM01411">
    <property type="entry name" value="Ephrin_rec_like"/>
    <property type="match status" value="4"/>
</dbReference>
<gene>
    <name evidence="6" type="primary">LOC106073342</name>
</gene>
<dbReference type="InterPro" id="IPR052071">
    <property type="entry name" value="SCUB_EGF-like_domain"/>
</dbReference>
<evidence type="ECO:0000259" key="4">
    <source>
        <dbReference type="PROSITE" id="PS50026"/>
    </source>
</evidence>
<dbReference type="GO" id="GO:0005615">
    <property type="term" value="C:extracellular space"/>
    <property type="evidence" value="ECO:0007669"/>
    <property type="project" value="TreeGrafter"/>
</dbReference>
<dbReference type="PANTHER" id="PTHR24046">
    <property type="entry name" value="SIGNAL PEPTIDE, CUB AND EGF-LIKE DOMAIN-CONTAINING"/>
    <property type="match status" value="1"/>
</dbReference>
<dbReference type="Gene3D" id="2.10.50.10">
    <property type="entry name" value="Tumor Necrosis Factor Receptor, subunit A, domain 2"/>
    <property type="match status" value="4"/>
</dbReference>
<dbReference type="AlphaFoldDB" id="A0A9W2YVD5"/>
<protein>
    <submittedName>
        <fullName evidence="6">Sushi, von Willebrand factor type A, EGF and pentraxin domain-containing protein 1-like isoform X1</fullName>
    </submittedName>
</protein>
<evidence type="ECO:0000313" key="5">
    <source>
        <dbReference type="Proteomes" id="UP001165740"/>
    </source>
</evidence>
<organism evidence="5 6">
    <name type="scientific">Biomphalaria glabrata</name>
    <name type="common">Bloodfluke planorb</name>
    <name type="synonym">Freshwater snail</name>
    <dbReference type="NCBI Taxonomy" id="6526"/>
    <lineage>
        <taxon>Eukaryota</taxon>
        <taxon>Metazoa</taxon>
        <taxon>Spiralia</taxon>
        <taxon>Lophotrochozoa</taxon>
        <taxon>Mollusca</taxon>
        <taxon>Gastropoda</taxon>
        <taxon>Heterobranchia</taxon>
        <taxon>Euthyneura</taxon>
        <taxon>Panpulmonata</taxon>
        <taxon>Hygrophila</taxon>
        <taxon>Lymnaeoidea</taxon>
        <taxon>Planorbidae</taxon>
        <taxon>Biomphalaria</taxon>
    </lineage>
</organism>
<dbReference type="InterPro" id="IPR000742">
    <property type="entry name" value="EGF"/>
</dbReference>
<dbReference type="GeneID" id="106073342"/>
<dbReference type="SMART" id="SM00181">
    <property type="entry name" value="EGF"/>
    <property type="match status" value="4"/>
</dbReference>
<comment type="caution">
    <text evidence="1">Lacks conserved residue(s) required for the propagation of feature annotation.</text>
</comment>
<keyword evidence="3" id="KW-0732">Signal</keyword>
<keyword evidence="2" id="KW-0812">Transmembrane</keyword>
<evidence type="ECO:0000256" key="3">
    <source>
        <dbReference type="SAM" id="SignalP"/>
    </source>
</evidence>
<feature type="chain" id="PRO_5040984704" evidence="3">
    <location>
        <begin position="19"/>
        <end position="768"/>
    </location>
</feature>
<feature type="transmembrane region" description="Helical" evidence="2">
    <location>
        <begin position="738"/>
        <end position="758"/>
    </location>
</feature>
<keyword evidence="2" id="KW-0472">Membrane</keyword>
<reference evidence="6" key="1">
    <citation type="submission" date="2025-08" db="UniProtKB">
        <authorList>
            <consortium name="RefSeq"/>
        </authorList>
    </citation>
    <scope>IDENTIFICATION</scope>
</reference>
<evidence type="ECO:0000256" key="1">
    <source>
        <dbReference type="PROSITE-ProRule" id="PRU00076"/>
    </source>
</evidence>
<dbReference type="Pfam" id="PF07699">
    <property type="entry name" value="Ephrin_rec_like"/>
    <property type="match status" value="4"/>
</dbReference>
<dbReference type="Gene3D" id="2.10.25.10">
    <property type="entry name" value="Laminin"/>
    <property type="match status" value="1"/>
</dbReference>
<keyword evidence="1" id="KW-0245">EGF-like domain</keyword>
<dbReference type="PROSITE" id="PS00022">
    <property type="entry name" value="EGF_1"/>
    <property type="match status" value="1"/>
</dbReference>
<dbReference type="GO" id="GO:0009986">
    <property type="term" value="C:cell surface"/>
    <property type="evidence" value="ECO:0007669"/>
    <property type="project" value="TreeGrafter"/>
</dbReference>
<dbReference type="GO" id="GO:0007165">
    <property type="term" value="P:signal transduction"/>
    <property type="evidence" value="ECO:0007669"/>
    <property type="project" value="TreeGrafter"/>
</dbReference>
<feature type="domain" description="EGF-like" evidence="4">
    <location>
        <begin position="310"/>
        <end position="343"/>
    </location>
</feature>